<dbReference type="GO" id="GO:0009279">
    <property type="term" value="C:cell outer membrane"/>
    <property type="evidence" value="ECO:0007669"/>
    <property type="project" value="UniProtKB-SubCell"/>
</dbReference>
<keyword evidence="7" id="KW-0675">Receptor</keyword>
<dbReference type="InterPro" id="IPR010104">
    <property type="entry name" value="TonB_rcpt_bac"/>
</dbReference>
<dbReference type="PANTHER" id="PTHR40980">
    <property type="entry name" value="PLUG DOMAIN-CONTAINING PROTEIN"/>
    <property type="match status" value="1"/>
</dbReference>
<keyword evidence="2 4" id="KW-0472">Membrane</keyword>
<dbReference type="Gene3D" id="2.60.40.1120">
    <property type="entry name" value="Carboxypeptidase-like, regulatory domain"/>
    <property type="match status" value="1"/>
</dbReference>
<dbReference type="Gene3D" id="2.170.130.10">
    <property type="entry name" value="TonB-dependent receptor, plug domain"/>
    <property type="match status" value="1"/>
</dbReference>
<dbReference type="Proteomes" id="UP000622317">
    <property type="component" value="Unassembled WGS sequence"/>
</dbReference>
<dbReference type="EMBL" id="JACYFG010000007">
    <property type="protein sequence ID" value="MBD5779304.1"/>
    <property type="molecule type" value="Genomic_DNA"/>
</dbReference>
<dbReference type="InterPro" id="IPR036942">
    <property type="entry name" value="Beta-barrel_TonB_sf"/>
</dbReference>
<dbReference type="InterPro" id="IPR008969">
    <property type="entry name" value="CarboxyPept-like_regulatory"/>
</dbReference>
<keyword evidence="4" id="KW-0798">TonB box</keyword>
<dbReference type="SUPFAM" id="SSF56935">
    <property type="entry name" value="Porins"/>
    <property type="match status" value="1"/>
</dbReference>
<dbReference type="Gene3D" id="2.40.170.20">
    <property type="entry name" value="TonB-dependent receptor, beta-barrel domain"/>
    <property type="match status" value="1"/>
</dbReference>
<dbReference type="SUPFAM" id="SSF49464">
    <property type="entry name" value="Carboxypeptidase regulatory domain-like"/>
    <property type="match status" value="1"/>
</dbReference>
<name>A0A927F6J4_9BACT</name>
<reference evidence="7" key="1">
    <citation type="submission" date="2020-09" db="EMBL/GenBank/DDBJ databases">
        <title>Pelagicoccus enzymogenes sp. nov. with an EPS production, isolated from marine sediment.</title>
        <authorList>
            <person name="Feng X."/>
        </authorList>
    </citation>
    <scope>NUCLEOTIDE SEQUENCE</scope>
    <source>
        <strain evidence="7">NFK12</strain>
    </source>
</reference>
<organism evidence="7 8">
    <name type="scientific">Pelagicoccus enzymogenes</name>
    <dbReference type="NCBI Taxonomy" id="2773457"/>
    <lineage>
        <taxon>Bacteria</taxon>
        <taxon>Pseudomonadati</taxon>
        <taxon>Verrucomicrobiota</taxon>
        <taxon>Opitutia</taxon>
        <taxon>Puniceicoccales</taxon>
        <taxon>Pelagicoccaceae</taxon>
        <taxon>Pelagicoccus</taxon>
    </lineage>
</organism>
<accession>A0A927F6J4</accession>
<evidence type="ECO:0000256" key="4">
    <source>
        <dbReference type="RuleBase" id="RU003357"/>
    </source>
</evidence>
<evidence type="ECO:0000313" key="8">
    <source>
        <dbReference type="Proteomes" id="UP000622317"/>
    </source>
</evidence>
<keyword evidence="8" id="KW-1185">Reference proteome</keyword>
<evidence type="ECO:0000313" key="7">
    <source>
        <dbReference type="EMBL" id="MBD5779304.1"/>
    </source>
</evidence>
<feature type="domain" description="TonB-dependent receptor-like beta-barrel" evidence="5">
    <location>
        <begin position="461"/>
        <end position="904"/>
    </location>
</feature>
<dbReference type="Pfam" id="PF13715">
    <property type="entry name" value="CarbopepD_reg_2"/>
    <property type="match status" value="1"/>
</dbReference>
<evidence type="ECO:0000256" key="3">
    <source>
        <dbReference type="ARBA" id="ARBA00023237"/>
    </source>
</evidence>
<gene>
    <name evidence="7" type="ORF">IEN85_07345</name>
</gene>
<evidence type="ECO:0000259" key="5">
    <source>
        <dbReference type="Pfam" id="PF00593"/>
    </source>
</evidence>
<protein>
    <submittedName>
        <fullName evidence="7">TonB-dependent receptor</fullName>
    </submittedName>
</protein>
<comment type="similarity">
    <text evidence="4">Belongs to the TonB-dependent receptor family.</text>
</comment>
<dbReference type="RefSeq" id="WP_191616437.1">
    <property type="nucleotide sequence ID" value="NZ_JACYFG010000007.1"/>
</dbReference>
<dbReference type="InterPro" id="IPR037066">
    <property type="entry name" value="Plug_dom_sf"/>
</dbReference>
<dbReference type="InterPro" id="IPR000531">
    <property type="entry name" value="Beta-barrel_TonB"/>
</dbReference>
<sequence>MRTSSSITFRGLWQFLAVLCVGATVAYSQNAKIVGRVTDEYVDLALGGALVQVVNSDLKSYTDDQGNFVLANVPAGEKMLRVSYLGYDATETYVEVPASGTVRADVKFSSGEIVELDSFRVEGTLVGSARALNRQRAADSLSNIVASDEIGNFPDQNAAESLQRVPGVALYRDQGEGRYVVLRGLNYTFTSVELDGAAFAGADLGERATALDVVSSDMLSSIEVTKVPTPDMDAEGIAGKVNIKTKSPFDGDVFGAQAGLQMTYSDITGDWSHKFNGETSWISDNGKWGFLVAPSFQSREYGSHNYEVADAWDQDDDIGPHYFPAEVQFREYEIKRERKGLTATIETRPDDETKVYVRTNYSNFTDTENRYRTIIPFEDGELTALAAGAGTVENVEGLARRLRQREKDQEVFGAIVGFEKLIDSWTLDGFAGLSKGEETRPNETSTRFEREEGDVSFEYSFTNPYDFAVTQIAGPSILEAGTYDAFDKVELTNESGEEDSLDLALNARYDFSGDNRAYVKFGLRMRTKEKSSEAELIEYEDGPDSFSFANLQGAITDYPFLKAPRIDPAKVNAAFFGSEDSFESSRSVEDSVFDDWNSEEDIFAVYGMAGWSAGKSSFIAGARFEQTDFETRGFEYIEDSDAGTPIMESRDYDNFLPSFQYRYDASENLVYRASWSNSLARPGFGDTAFRRLINDDGDEMEIGNPYLETLESTNWDASVEYYLPSLGVVSAAVFVKDIENFSFEQSYNSEDDPEYFERFWNENPSLTGIEEITTFSNGSDGDIKGLELAYQQQLGIFGDAFEAFGLMANITFLDSDATYPTREGEEIPFIGQSDTVGNLAFTYEQGKFFGRVAMNWRSERLREDEAIGGNAFEDLYVDDFSQVDVTFRYRATDNWTFYTEILNITDEPFRVFLKSPNGGPDRNGQVEEYGWSSNIGFRWHY</sequence>
<dbReference type="PANTHER" id="PTHR40980:SF4">
    <property type="entry name" value="TONB-DEPENDENT RECEPTOR-LIKE BETA-BARREL DOMAIN-CONTAINING PROTEIN"/>
    <property type="match status" value="1"/>
</dbReference>
<dbReference type="NCBIfam" id="TIGR01782">
    <property type="entry name" value="TonB-Xanth-Caul"/>
    <property type="match status" value="1"/>
</dbReference>
<dbReference type="AlphaFoldDB" id="A0A927F6J4"/>
<comment type="subcellular location">
    <subcellularLocation>
        <location evidence="1 4">Cell outer membrane</location>
    </subcellularLocation>
</comment>
<evidence type="ECO:0000259" key="6">
    <source>
        <dbReference type="Pfam" id="PF07715"/>
    </source>
</evidence>
<feature type="domain" description="TonB-dependent receptor plug" evidence="6">
    <location>
        <begin position="142"/>
        <end position="239"/>
    </location>
</feature>
<evidence type="ECO:0000256" key="1">
    <source>
        <dbReference type="ARBA" id="ARBA00004442"/>
    </source>
</evidence>
<comment type="caution">
    <text evidence="7">The sequence shown here is derived from an EMBL/GenBank/DDBJ whole genome shotgun (WGS) entry which is preliminary data.</text>
</comment>
<proteinExistence type="inferred from homology"/>
<evidence type="ECO:0000256" key="2">
    <source>
        <dbReference type="ARBA" id="ARBA00023136"/>
    </source>
</evidence>
<keyword evidence="3" id="KW-0998">Cell outer membrane</keyword>
<dbReference type="Pfam" id="PF07715">
    <property type="entry name" value="Plug"/>
    <property type="match status" value="1"/>
</dbReference>
<dbReference type="Pfam" id="PF00593">
    <property type="entry name" value="TonB_dep_Rec_b-barrel"/>
    <property type="match status" value="1"/>
</dbReference>
<dbReference type="InterPro" id="IPR012910">
    <property type="entry name" value="Plug_dom"/>
</dbReference>